<dbReference type="SMART" id="SM00729">
    <property type="entry name" value="Elp3"/>
    <property type="match status" value="1"/>
</dbReference>
<proteinExistence type="predicted"/>
<comment type="cofactor">
    <cofactor evidence="1">
        <name>[4Fe-4S] cluster</name>
        <dbReference type="ChEBI" id="CHEBI:49883"/>
    </cofactor>
</comment>
<evidence type="ECO:0000313" key="8">
    <source>
        <dbReference type="Proteomes" id="UP000095347"/>
    </source>
</evidence>
<evidence type="ECO:0000313" key="7">
    <source>
        <dbReference type="EMBL" id="OEJ69366.1"/>
    </source>
</evidence>
<dbReference type="STRING" id="28181.BEN30_03865"/>
<evidence type="ECO:0000256" key="3">
    <source>
        <dbReference type="ARBA" id="ARBA00022723"/>
    </source>
</evidence>
<keyword evidence="3" id="KW-0479">Metal-binding</keyword>
<dbReference type="InterPro" id="IPR007197">
    <property type="entry name" value="rSAM"/>
</dbReference>
<evidence type="ECO:0000259" key="6">
    <source>
        <dbReference type="PROSITE" id="PS51918"/>
    </source>
</evidence>
<keyword evidence="8" id="KW-1185">Reference proteome</keyword>
<name>A0A1E5QBF6_9PROT</name>
<protein>
    <submittedName>
        <fullName evidence="7">Radical SAM protein</fullName>
    </submittedName>
</protein>
<dbReference type="GO" id="GO:0003824">
    <property type="term" value="F:catalytic activity"/>
    <property type="evidence" value="ECO:0007669"/>
    <property type="project" value="InterPro"/>
</dbReference>
<evidence type="ECO:0000256" key="1">
    <source>
        <dbReference type="ARBA" id="ARBA00001966"/>
    </source>
</evidence>
<feature type="domain" description="Radical SAM core" evidence="6">
    <location>
        <begin position="10"/>
        <end position="244"/>
    </location>
</feature>
<dbReference type="GO" id="GO:0051536">
    <property type="term" value="F:iron-sulfur cluster binding"/>
    <property type="evidence" value="ECO:0007669"/>
    <property type="project" value="UniProtKB-KW"/>
</dbReference>
<dbReference type="CDD" id="cd01335">
    <property type="entry name" value="Radical_SAM"/>
    <property type="match status" value="1"/>
</dbReference>
<dbReference type="SFLD" id="SFLDG01095">
    <property type="entry name" value="Uncharacterised_Radical_SAM_Su"/>
    <property type="match status" value="1"/>
</dbReference>
<dbReference type="SUPFAM" id="SSF102114">
    <property type="entry name" value="Radical SAM enzymes"/>
    <property type="match status" value="1"/>
</dbReference>
<evidence type="ECO:0000256" key="2">
    <source>
        <dbReference type="ARBA" id="ARBA00022691"/>
    </source>
</evidence>
<evidence type="ECO:0000256" key="4">
    <source>
        <dbReference type="ARBA" id="ARBA00023004"/>
    </source>
</evidence>
<dbReference type="Pfam" id="PF04055">
    <property type="entry name" value="Radical_SAM"/>
    <property type="match status" value="1"/>
</dbReference>
<dbReference type="InterPro" id="IPR023404">
    <property type="entry name" value="rSAM_horseshoe"/>
</dbReference>
<keyword evidence="2" id="KW-0949">S-adenosyl-L-methionine</keyword>
<organism evidence="7 8">
    <name type="scientific">Magnetovibrio blakemorei</name>
    <dbReference type="NCBI Taxonomy" id="28181"/>
    <lineage>
        <taxon>Bacteria</taxon>
        <taxon>Pseudomonadati</taxon>
        <taxon>Pseudomonadota</taxon>
        <taxon>Alphaproteobacteria</taxon>
        <taxon>Rhodospirillales</taxon>
        <taxon>Magnetovibrionaceae</taxon>
        <taxon>Magnetovibrio</taxon>
    </lineage>
</organism>
<dbReference type="EMBL" id="MCGG01000008">
    <property type="protein sequence ID" value="OEJ69366.1"/>
    <property type="molecule type" value="Genomic_DNA"/>
</dbReference>
<dbReference type="AlphaFoldDB" id="A0A1E5QBF6"/>
<dbReference type="SFLD" id="SFLDG01082">
    <property type="entry name" value="B12-binding_domain_containing"/>
    <property type="match status" value="1"/>
</dbReference>
<dbReference type="OrthoDB" id="9777636at2"/>
<dbReference type="InterPro" id="IPR058240">
    <property type="entry name" value="rSAM_sf"/>
</dbReference>
<sequence length="295" mass="32288">MIVYDMPLWRPPSEGPNLIIQATLGCSFNACTFCSMYKLKGYQARPLADVFADIDAAAQDWPEASRVFLADGDALALPTDDLALILDKLIATFPDLQRVTCYATPQNLTKKSPLDLAKLREKRLTLVYLGIESGSDAMLKRIRKGSAKLMKNGLLAAAGAGIKVSATVILGLGGQAHWREHIEGTADLINEVPPKFLSTLQLDLDPDQEPHFREAFDRVEGAGFTWQNDAGILDELAYLLERLDPEKPVIFRSNHASNALALAGNLPRDTPDLLAQVRAARSGAAPLRPRFLRSL</sequence>
<dbReference type="PROSITE" id="PS51918">
    <property type="entry name" value="RADICAL_SAM"/>
    <property type="match status" value="1"/>
</dbReference>
<gene>
    <name evidence="7" type="ORF">BEN30_03865</name>
</gene>
<dbReference type="GO" id="GO:0046872">
    <property type="term" value="F:metal ion binding"/>
    <property type="evidence" value="ECO:0007669"/>
    <property type="project" value="UniProtKB-KW"/>
</dbReference>
<dbReference type="InterPro" id="IPR006638">
    <property type="entry name" value="Elp3/MiaA/NifB-like_rSAM"/>
</dbReference>
<accession>A0A1E5QBF6</accession>
<dbReference type="PANTHER" id="PTHR43409:SF4">
    <property type="entry name" value="RADICAL SAM SUPERFAMILY PROTEIN"/>
    <property type="match status" value="1"/>
</dbReference>
<dbReference type="PANTHER" id="PTHR43409">
    <property type="entry name" value="ANAEROBIC MAGNESIUM-PROTOPORPHYRIN IX MONOMETHYL ESTER CYCLASE-RELATED"/>
    <property type="match status" value="1"/>
</dbReference>
<keyword evidence="4" id="KW-0408">Iron</keyword>
<dbReference type="Gene3D" id="3.80.30.20">
    <property type="entry name" value="tm_1862 like domain"/>
    <property type="match status" value="1"/>
</dbReference>
<dbReference type="SFLD" id="SFLDS00029">
    <property type="entry name" value="Radical_SAM"/>
    <property type="match status" value="1"/>
</dbReference>
<reference evidence="8" key="1">
    <citation type="submission" date="2016-07" db="EMBL/GenBank/DDBJ databases">
        <authorList>
            <person name="Florea S."/>
            <person name="Webb J.S."/>
            <person name="Jaromczyk J."/>
            <person name="Schardl C.L."/>
        </authorList>
    </citation>
    <scope>NUCLEOTIDE SEQUENCE [LARGE SCALE GENOMIC DNA]</scope>
    <source>
        <strain evidence="8">MV-1</strain>
    </source>
</reference>
<comment type="caution">
    <text evidence="7">The sequence shown here is derived from an EMBL/GenBank/DDBJ whole genome shotgun (WGS) entry which is preliminary data.</text>
</comment>
<evidence type="ECO:0000256" key="5">
    <source>
        <dbReference type="ARBA" id="ARBA00023014"/>
    </source>
</evidence>
<dbReference type="InterPro" id="IPR051198">
    <property type="entry name" value="BchE-like"/>
</dbReference>
<keyword evidence="5" id="KW-0411">Iron-sulfur</keyword>
<dbReference type="Proteomes" id="UP000095347">
    <property type="component" value="Unassembled WGS sequence"/>
</dbReference>